<gene>
    <name evidence="1" type="ORF">FNV44_04850</name>
</gene>
<sequence length="68" mass="7494">MMKKLSLVLSVVMILILIGCVDDKPTTRLETPTNLKFEIATLTFDEVEHATSYIIIAEGLNAIVNTNS</sequence>
<dbReference type="AlphaFoldDB" id="A0A553IJJ2"/>
<comment type="caution">
    <text evidence="1">The sequence shown here is derived from an EMBL/GenBank/DDBJ whole genome shotgun (WGS) entry which is preliminary data.</text>
</comment>
<name>A0A553IJJ2_ACHLA</name>
<dbReference type="Proteomes" id="UP000315938">
    <property type="component" value="Unassembled WGS sequence"/>
</dbReference>
<organism evidence="1 2">
    <name type="scientific">Acholeplasma laidlawii</name>
    <dbReference type="NCBI Taxonomy" id="2148"/>
    <lineage>
        <taxon>Bacteria</taxon>
        <taxon>Bacillati</taxon>
        <taxon>Mycoplasmatota</taxon>
        <taxon>Mollicutes</taxon>
        <taxon>Acholeplasmatales</taxon>
        <taxon>Acholeplasmataceae</taxon>
        <taxon>Acholeplasma</taxon>
    </lineage>
</organism>
<evidence type="ECO:0000313" key="2">
    <source>
        <dbReference type="Proteomes" id="UP000315938"/>
    </source>
</evidence>
<evidence type="ECO:0000313" key="1">
    <source>
        <dbReference type="EMBL" id="TRY00384.1"/>
    </source>
</evidence>
<dbReference type="PROSITE" id="PS51257">
    <property type="entry name" value="PROKAR_LIPOPROTEIN"/>
    <property type="match status" value="1"/>
</dbReference>
<dbReference type="RefSeq" id="WP_064212099.1">
    <property type="nucleotide sequence ID" value="NZ_JACAOE010000001.1"/>
</dbReference>
<reference evidence="1 2" key="1">
    <citation type="submission" date="2019-07" db="EMBL/GenBank/DDBJ databases">
        <title>Genome sequence of Acholeplasma laidlawii strain with increased resistance to erythromycin.</title>
        <authorList>
            <person name="Medvedeva E.S."/>
            <person name="Baranova N.B."/>
            <person name="Siniagina M.N."/>
            <person name="Mouzykantov A."/>
            <person name="Chernova O.A."/>
            <person name="Chernov V.M."/>
        </authorList>
    </citation>
    <scope>NUCLEOTIDE SEQUENCE [LARGE SCALE GENOMIC DNA]</scope>
    <source>
        <strain evidence="1 2">PG8REry</strain>
    </source>
</reference>
<accession>A0A553IJJ2</accession>
<protein>
    <submittedName>
        <fullName evidence="1">Uncharacterized protein</fullName>
    </submittedName>
</protein>
<dbReference type="EMBL" id="VKID01000001">
    <property type="protein sequence ID" value="TRY00384.1"/>
    <property type="molecule type" value="Genomic_DNA"/>
</dbReference>
<proteinExistence type="predicted"/>